<dbReference type="InterPro" id="IPR020095">
    <property type="entry name" value="PsdUridine_synth_TruA_C"/>
</dbReference>
<dbReference type="Pfam" id="PF01416">
    <property type="entry name" value="PseudoU_synth_1"/>
    <property type="match status" value="1"/>
</dbReference>
<evidence type="ECO:0000313" key="6">
    <source>
        <dbReference type="EMBL" id="ROT65130.1"/>
    </source>
</evidence>
<sequence>SPFDVEKVKEACQILQGSHDFATFAGKTGSGVDTKRTINQITVTEGRPLLDPAFEPLYSNLQFWDITVNSRSFLYRQVRKTVGVLVALGQERISFDDLHRMLSIPSRDSWPSKAITAPPAGLYLVNVHYPREAFCFPYPDFSAVDSWEGDKKL</sequence>
<dbReference type="InterPro" id="IPR020097">
    <property type="entry name" value="PsdUridine_synth_TruA_a/b_dom"/>
</dbReference>
<dbReference type="PANTHER" id="PTHR11142:SF0">
    <property type="entry name" value="TRNA PSEUDOURIDINE SYNTHASE-LIKE 1"/>
    <property type="match status" value="1"/>
</dbReference>
<name>A0A423SLQ9_PENVA</name>
<gene>
    <name evidence="6" type="ORF">C7M84_016920</name>
</gene>
<comment type="similarity">
    <text evidence="1 4">Belongs to the tRNA pseudouridine synthase TruA family.</text>
</comment>
<comment type="catalytic activity">
    <reaction evidence="4">
        <text>uridine(38/39/40) in tRNA = pseudouridine(38/39/40) in tRNA</text>
        <dbReference type="Rhea" id="RHEA:22376"/>
        <dbReference type="Rhea" id="RHEA-COMP:10085"/>
        <dbReference type="Rhea" id="RHEA-COMP:10087"/>
        <dbReference type="ChEBI" id="CHEBI:65314"/>
        <dbReference type="ChEBI" id="CHEBI:65315"/>
        <dbReference type="EC" id="5.4.99.12"/>
    </reaction>
</comment>
<comment type="caution">
    <text evidence="6">The sequence shown here is derived from an EMBL/GenBank/DDBJ whole genome shotgun (WGS) entry which is preliminary data.</text>
</comment>
<evidence type="ECO:0000259" key="5">
    <source>
        <dbReference type="Pfam" id="PF01416"/>
    </source>
</evidence>
<reference evidence="6 7" key="2">
    <citation type="submission" date="2019-01" db="EMBL/GenBank/DDBJ databases">
        <title>The decoding of complex shrimp genome reveals the adaptation for benthos swimmer, frequently molting mechanism and breeding impact on genome.</title>
        <authorList>
            <person name="Sun Y."/>
            <person name="Gao Y."/>
            <person name="Yu Y."/>
        </authorList>
    </citation>
    <scope>NUCLEOTIDE SEQUENCE [LARGE SCALE GENOMIC DNA]</scope>
    <source>
        <tissue evidence="6">Muscle</tissue>
    </source>
</reference>
<dbReference type="PANTHER" id="PTHR11142">
    <property type="entry name" value="PSEUDOURIDYLATE SYNTHASE"/>
    <property type="match status" value="1"/>
</dbReference>
<dbReference type="InterPro" id="IPR020103">
    <property type="entry name" value="PsdUridine_synth_cat_dom_sf"/>
</dbReference>
<organism evidence="6 7">
    <name type="scientific">Penaeus vannamei</name>
    <name type="common">Whiteleg shrimp</name>
    <name type="synonym">Litopenaeus vannamei</name>
    <dbReference type="NCBI Taxonomy" id="6689"/>
    <lineage>
        <taxon>Eukaryota</taxon>
        <taxon>Metazoa</taxon>
        <taxon>Ecdysozoa</taxon>
        <taxon>Arthropoda</taxon>
        <taxon>Crustacea</taxon>
        <taxon>Multicrustacea</taxon>
        <taxon>Malacostraca</taxon>
        <taxon>Eumalacostraca</taxon>
        <taxon>Eucarida</taxon>
        <taxon>Decapoda</taxon>
        <taxon>Dendrobranchiata</taxon>
        <taxon>Penaeoidea</taxon>
        <taxon>Penaeidae</taxon>
        <taxon>Penaeus</taxon>
    </lineage>
</organism>
<dbReference type="EMBL" id="QCYY01003138">
    <property type="protein sequence ID" value="ROT65130.1"/>
    <property type="molecule type" value="Genomic_DNA"/>
</dbReference>
<evidence type="ECO:0000256" key="2">
    <source>
        <dbReference type="ARBA" id="ARBA00022694"/>
    </source>
</evidence>
<dbReference type="EC" id="5.4.99.12" evidence="4"/>
<keyword evidence="3 4" id="KW-0413">Isomerase</keyword>
<dbReference type="GO" id="GO:0160147">
    <property type="term" value="F:tRNA pseudouridine(38-40) synthase activity"/>
    <property type="evidence" value="ECO:0007669"/>
    <property type="project" value="UniProtKB-EC"/>
</dbReference>
<keyword evidence="2 4" id="KW-0819">tRNA processing</keyword>
<evidence type="ECO:0000313" key="7">
    <source>
        <dbReference type="Proteomes" id="UP000283509"/>
    </source>
</evidence>
<dbReference type="SUPFAM" id="SSF55120">
    <property type="entry name" value="Pseudouridine synthase"/>
    <property type="match status" value="1"/>
</dbReference>
<dbReference type="Proteomes" id="UP000283509">
    <property type="component" value="Unassembled WGS sequence"/>
</dbReference>
<dbReference type="Gene3D" id="3.30.70.660">
    <property type="entry name" value="Pseudouridine synthase I, catalytic domain, C-terminal subdomain"/>
    <property type="match status" value="1"/>
</dbReference>
<evidence type="ECO:0000256" key="4">
    <source>
        <dbReference type="RuleBase" id="RU003792"/>
    </source>
</evidence>
<accession>A0A423SLQ9</accession>
<dbReference type="AlphaFoldDB" id="A0A423SLQ9"/>
<feature type="domain" description="Pseudouridine synthase I TruA alpha/beta" evidence="5">
    <location>
        <begin position="11"/>
        <end position="130"/>
    </location>
</feature>
<dbReference type="STRING" id="6689.A0A423SLQ9"/>
<reference evidence="6 7" key="1">
    <citation type="submission" date="2018-04" db="EMBL/GenBank/DDBJ databases">
        <authorList>
            <person name="Zhang X."/>
            <person name="Yuan J."/>
            <person name="Li F."/>
            <person name="Xiang J."/>
        </authorList>
    </citation>
    <scope>NUCLEOTIDE SEQUENCE [LARGE SCALE GENOMIC DNA]</scope>
    <source>
        <tissue evidence="6">Muscle</tissue>
    </source>
</reference>
<dbReference type="GO" id="GO:0031119">
    <property type="term" value="P:tRNA pseudouridine synthesis"/>
    <property type="evidence" value="ECO:0007669"/>
    <property type="project" value="TreeGrafter"/>
</dbReference>
<evidence type="ECO:0000256" key="3">
    <source>
        <dbReference type="ARBA" id="ARBA00023235"/>
    </source>
</evidence>
<keyword evidence="7" id="KW-1185">Reference proteome</keyword>
<evidence type="ECO:0000256" key="1">
    <source>
        <dbReference type="ARBA" id="ARBA00009375"/>
    </source>
</evidence>
<proteinExistence type="inferred from homology"/>
<dbReference type="GO" id="GO:0003723">
    <property type="term" value="F:RNA binding"/>
    <property type="evidence" value="ECO:0007669"/>
    <property type="project" value="InterPro"/>
</dbReference>
<dbReference type="InterPro" id="IPR001406">
    <property type="entry name" value="PsdUridine_synth_TruA"/>
</dbReference>
<protein>
    <recommendedName>
        <fullName evidence="4">tRNA pseudouridine synthase</fullName>
        <ecNumber evidence="4">5.4.99.12</ecNumber>
    </recommendedName>
</protein>
<dbReference type="OrthoDB" id="10252009at2759"/>
<feature type="non-terminal residue" evidence="6">
    <location>
        <position position="1"/>
    </location>
</feature>